<accession>A0A9D0ZUQ2</accession>
<dbReference type="InterPro" id="IPR050072">
    <property type="entry name" value="Peptidase_M20A"/>
</dbReference>
<keyword evidence="2" id="KW-0378">Hydrolase</keyword>
<proteinExistence type="predicted"/>
<dbReference type="SUPFAM" id="SSF55031">
    <property type="entry name" value="Bacterial exopeptidase dimerisation domain"/>
    <property type="match status" value="1"/>
</dbReference>
<dbReference type="PANTHER" id="PTHR43808">
    <property type="entry name" value="ACETYLORNITHINE DEACETYLASE"/>
    <property type="match status" value="1"/>
</dbReference>
<organism evidence="4 5">
    <name type="scientific">Candidatus Limivivens merdigallinarum</name>
    <dbReference type="NCBI Taxonomy" id="2840859"/>
    <lineage>
        <taxon>Bacteria</taxon>
        <taxon>Bacillati</taxon>
        <taxon>Bacillota</taxon>
        <taxon>Clostridia</taxon>
        <taxon>Lachnospirales</taxon>
        <taxon>Lachnospiraceae</taxon>
        <taxon>Lachnospiraceae incertae sedis</taxon>
        <taxon>Candidatus Limivivens</taxon>
    </lineage>
</organism>
<dbReference type="Gene3D" id="3.30.70.360">
    <property type="match status" value="1"/>
</dbReference>
<dbReference type="GO" id="GO:0046872">
    <property type="term" value="F:metal ion binding"/>
    <property type="evidence" value="ECO:0007669"/>
    <property type="project" value="UniProtKB-KW"/>
</dbReference>
<comment type="caution">
    <text evidence="4">The sequence shown here is derived from an EMBL/GenBank/DDBJ whole genome shotgun (WGS) entry which is preliminary data.</text>
</comment>
<reference evidence="4" key="2">
    <citation type="journal article" date="2021" name="PeerJ">
        <title>Extensive microbial diversity within the chicken gut microbiome revealed by metagenomics and culture.</title>
        <authorList>
            <person name="Gilroy R."/>
            <person name="Ravi A."/>
            <person name="Getino M."/>
            <person name="Pursley I."/>
            <person name="Horton D.L."/>
            <person name="Alikhan N.F."/>
            <person name="Baker D."/>
            <person name="Gharbi K."/>
            <person name="Hall N."/>
            <person name="Watson M."/>
            <person name="Adriaenssens E.M."/>
            <person name="Foster-Nyarko E."/>
            <person name="Jarju S."/>
            <person name="Secka A."/>
            <person name="Antonio M."/>
            <person name="Oren A."/>
            <person name="Chaudhuri R.R."/>
            <person name="La Ragione R."/>
            <person name="Hildebrand F."/>
            <person name="Pallen M.J."/>
        </authorList>
    </citation>
    <scope>NUCLEOTIDE SEQUENCE</scope>
    <source>
        <strain evidence="4">ChiSjej3B21-11622</strain>
    </source>
</reference>
<sequence length="380" mass="41464">MKFQESCEEFCKENLDLARRTLEELVRIPAFTGEEAARAKYCLGWLDNQGIFGGRTDGAGNVVWRYQPENPDAVLVTAHLDTVFPMDTPLKIETDGDILRCPGISDNTVHGMLLLLAAKYLKEEKPKLPYGLILAWDTGEEGLGNLAGCKALVKTYGERLLGVLALDLYRDKIYTNCIGSLRYRITAEGDGGHSFLDFGRENAIAGLARLITKLYQVNPKAGTTYNVGTIEGGSSVNTIAAQASMLFEYRSDSYDELERCRKELERTLEEERLGGLSWTAKLLGERPCARNVDAKATERFAGRLSGILTKHTGVIPEPASASTDCNIPLSRGIPAICVGLVRGGGAHTSQEWLDASTIPQGLSALIEILLSMGEVFLSGR</sequence>
<evidence type="ECO:0000313" key="5">
    <source>
        <dbReference type="Proteomes" id="UP000886886"/>
    </source>
</evidence>
<dbReference type="Gene3D" id="3.40.630.10">
    <property type="entry name" value="Zn peptidases"/>
    <property type="match status" value="1"/>
</dbReference>
<dbReference type="SUPFAM" id="SSF53187">
    <property type="entry name" value="Zn-dependent exopeptidases"/>
    <property type="match status" value="1"/>
</dbReference>
<name>A0A9D0ZUQ2_9FIRM</name>
<protein>
    <submittedName>
        <fullName evidence="4">M20/M25/M40 family metallo-hydrolase</fullName>
    </submittedName>
</protein>
<reference evidence="4" key="1">
    <citation type="submission" date="2020-10" db="EMBL/GenBank/DDBJ databases">
        <authorList>
            <person name="Gilroy R."/>
        </authorList>
    </citation>
    <scope>NUCLEOTIDE SEQUENCE</scope>
    <source>
        <strain evidence="4">ChiSjej3B21-11622</strain>
    </source>
</reference>
<dbReference type="Proteomes" id="UP000886886">
    <property type="component" value="Unassembled WGS sequence"/>
</dbReference>
<dbReference type="InterPro" id="IPR002933">
    <property type="entry name" value="Peptidase_M20"/>
</dbReference>
<gene>
    <name evidence="4" type="ORF">IAB26_05155</name>
</gene>
<dbReference type="EMBL" id="DVFT01000078">
    <property type="protein sequence ID" value="HIQ95933.1"/>
    <property type="molecule type" value="Genomic_DNA"/>
</dbReference>
<dbReference type="InterPro" id="IPR011650">
    <property type="entry name" value="Peptidase_M20_dimer"/>
</dbReference>
<feature type="domain" description="Peptidase M20 dimerisation" evidence="3">
    <location>
        <begin position="179"/>
        <end position="271"/>
    </location>
</feature>
<dbReference type="InterPro" id="IPR036264">
    <property type="entry name" value="Bact_exopeptidase_dim_dom"/>
</dbReference>
<dbReference type="PANTHER" id="PTHR43808:SF17">
    <property type="entry name" value="PEPTIDASE M20"/>
    <property type="match status" value="1"/>
</dbReference>
<evidence type="ECO:0000256" key="2">
    <source>
        <dbReference type="ARBA" id="ARBA00022801"/>
    </source>
</evidence>
<dbReference type="AlphaFoldDB" id="A0A9D0ZUQ2"/>
<dbReference type="GO" id="GO:0016787">
    <property type="term" value="F:hydrolase activity"/>
    <property type="evidence" value="ECO:0007669"/>
    <property type="project" value="UniProtKB-KW"/>
</dbReference>
<keyword evidence="1" id="KW-0479">Metal-binding</keyword>
<dbReference type="Pfam" id="PF01546">
    <property type="entry name" value="Peptidase_M20"/>
    <property type="match status" value="1"/>
</dbReference>
<dbReference type="Pfam" id="PF07687">
    <property type="entry name" value="M20_dimer"/>
    <property type="match status" value="1"/>
</dbReference>
<evidence type="ECO:0000259" key="3">
    <source>
        <dbReference type="Pfam" id="PF07687"/>
    </source>
</evidence>
<evidence type="ECO:0000313" key="4">
    <source>
        <dbReference type="EMBL" id="HIQ95933.1"/>
    </source>
</evidence>
<evidence type="ECO:0000256" key="1">
    <source>
        <dbReference type="ARBA" id="ARBA00022723"/>
    </source>
</evidence>